<proteinExistence type="predicted"/>
<dbReference type="PIRSF" id="PIRSF006648">
    <property type="entry name" value="DrrB"/>
    <property type="match status" value="1"/>
</dbReference>
<gene>
    <name evidence="7" type="ORF">NCTC11048_00470</name>
</gene>
<dbReference type="STRING" id="1141106.GCA_000308095_02146"/>
<sequence>MIKHYFFTELRLLIRHKTRFALAVLLPSAFYLLFTSILDLTKAAMTQFNQEYMYSMTTFSLMSFCLFSFPLDLIDERTRGWYKRLMRTPLTPVHYVGVKMGKVMFQFALAIVMIFTLAALLRGVQMSWHDWLISGVFIWLGASLMLSLGALLAQMDDTQKVSGIGNILYLALAVLGGLWFPVSQFPTWMQHLAVITPTYHLKKLSYDISLHEQFPVLSLIVLLIYSIIFLTLALYIRKRSEIS</sequence>
<evidence type="ECO:0000256" key="3">
    <source>
        <dbReference type="ARBA" id="ARBA00022989"/>
    </source>
</evidence>
<evidence type="ECO:0000313" key="8">
    <source>
        <dbReference type="Proteomes" id="UP000255549"/>
    </source>
</evidence>
<protein>
    <submittedName>
        <fullName evidence="7">ABC transporter permease</fullName>
    </submittedName>
</protein>
<keyword evidence="8" id="KW-1185">Reference proteome</keyword>
<feature type="transmembrane region" description="Helical" evidence="5">
    <location>
        <begin position="103"/>
        <end position="125"/>
    </location>
</feature>
<keyword evidence="4 5" id="KW-0472">Membrane</keyword>
<dbReference type="PANTHER" id="PTHR43229">
    <property type="entry name" value="NODULATION PROTEIN J"/>
    <property type="match status" value="1"/>
</dbReference>
<name>A0A380G4U2_STAIN</name>
<evidence type="ECO:0000313" key="7">
    <source>
        <dbReference type="EMBL" id="SUM45486.1"/>
    </source>
</evidence>
<feature type="transmembrane region" description="Helical" evidence="5">
    <location>
        <begin position="214"/>
        <end position="236"/>
    </location>
</feature>
<dbReference type="RefSeq" id="WP_019167704.1">
    <property type="nucleotide sequence ID" value="NZ_CAIB01000062.1"/>
</dbReference>
<dbReference type="InterPro" id="IPR047817">
    <property type="entry name" value="ABC2_TM_bact-type"/>
</dbReference>
<reference evidence="7 8" key="1">
    <citation type="submission" date="2018-06" db="EMBL/GenBank/DDBJ databases">
        <authorList>
            <consortium name="Pathogen Informatics"/>
            <person name="Doyle S."/>
        </authorList>
    </citation>
    <scope>NUCLEOTIDE SEQUENCE [LARGE SCALE GENOMIC DNA]</scope>
    <source>
        <strain evidence="8">NCTC 11048</strain>
    </source>
</reference>
<dbReference type="InterPro" id="IPR000412">
    <property type="entry name" value="ABC_2_transport"/>
</dbReference>
<dbReference type="EMBL" id="UHDP01000003">
    <property type="protein sequence ID" value="SUM45486.1"/>
    <property type="molecule type" value="Genomic_DNA"/>
</dbReference>
<keyword evidence="2 5" id="KW-0812">Transmembrane</keyword>
<feature type="transmembrane region" description="Helical" evidence="5">
    <location>
        <begin position="52"/>
        <end position="74"/>
    </location>
</feature>
<evidence type="ECO:0000259" key="6">
    <source>
        <dbReference type="PROSITE" id="PS51012"/>
    </source>
</evidence>
<feature type="domain" description="ABC transmembrane type-2" evidence="6">
    <location>
        <begin position="18"/>
        <end position="240"/>
    </location>
</feature>
<dbReference type="OrthoDB" id="63188at2"/>
<keyword evidence="3 5" id="KW-1133">Transmembrane helix</keyword>
<dbReference type="PANTHER" id="PTHR43229:SF6">
    <property type="entry name" value="ABC-TYPE MULTIDRUG TRANSPORT SYSTEM, PERMEASE COMPONENT"/>
    <property type="match status" value="1"/>
</dbReference>
<dbReference type="GO" id="GO:0043190">
    <property type="term" value="C:ATP-binding cassette (ABC) transporter complex"/>
    <property type="evidence" value="ECO:0007669"/>
    <property type="project" value="InterPro"/>
</dbReference>
<dbReference type="InterPro" id="IPR051784">
    <property type="entry name" value="Nod_factor_ABC_transporter"/>
</dbReference>
<dbReference type="PROSITE" id="PS51012">
    <property type="entry name" value="ABC_TM2"/>
    <property type="match status" value="1"/>
</dbReference>
<dbReference type="GO" id="GO:0140359">
    <property type="term" value="F:ABC-type transporter activity"/>
    <property type="evidence" value="ECO:0007669"/>
    <property type="project" value="InterPro"/>
</dbReference>
<feature type="transmembrane region" description="Helical" evidence="5">
    <location>
        <begin position="131"/>
        <end position="152"/>
    </location>
</feature>
<evidence type="ECO:0000256" key="5">
    <source>
        <dbReference type="SAM" id="Phobius"/>
    </source>
</evidence>
<dbReference type="Proteomes" id="UP000255549">
    <property type="component" value="Unassembled WGS sequence"/>
</dbReference>
<dbReference type="AlphaFoldDB" id="A0A380G4U2"/>
<dbReference type="Pfam" id="PF12698">
    <property type="entry name" value="ABC2_membrane_3"/>
    <property type="match status" value="1"/>
</dbReference>
<comment type="subcellular location">
    <subcellularLocation>
        <location evidence="1">Membrane</location>
        <topology evidence="1">Multi-pass membrane protein</topology>
    </subcellularLocation>
</comment>
<feature type="transmembrane region" description="Helical" evidence="5">
    <location>
        <begin position="164"/>
        <end position="182"/>
    </location>
</feature>
<evidence type="ECO:0000256" key="1">
    <source>
        <dbReference type="ARBA" id="ARBA00004141"/>
    </source>
</evidence>
<evidence type="ECO:0000256" key="4">
    <source>
        <dbReference type="ARBA" id="ARBA00023136"/>
    </source>
</evidence>
<organism evidence="7 8">
    <name type="scientific">Staphylococcus intermedius NCTC 11048</name>
    <dbReference type="NCBI Taxonomy" id="1141106"/>
    <lineage>
        <taxon>Bacteria</taxon>
        <taxon>Bacillati</taxon>
        <taxon>Bacillota</taxon>
        <taxon>Bacilli</taxon>
        <taxon>Bacillales</taxon>
        <taxon>Staphylococcaceae</taxon>
        <taxon>Staphylococcus</taxon>
        <taxon>Staphylococcus intermedius group</taxon>
    </lineage>
</organism>
<evidence type="ECO:0000256" key="2">
    <source>
        <dbReference type="ARBA" id="ARBA00022692"/>
    </source>
</evidence>
<accession>A0A380G4U2</accession>
<dbReference type="InterPro" id="IPR013525">
    <property type="entry name" value="ABC2_TM"/>
</dbReference>
<feature type="transmembrane region" description="Helical" evidence="5">
    <location>
        <begin position="20"/>
        <end position="40"/>
    </location>
</feature>